<reference evidence="4 5" key="1">
    <citation type="submission" date="2020-04" db="EMBL/GenBank/DDBJ databases">
        <title>Gordonia sp. nov. TBRC 11910.</title>
        <authorList>
            <person name="Suriyachadkun C."/>
        </authorList>
    </citation>
    <scope>NUCLEOTIDE SEQUENCE [LARGE SCALE GENOMIC DNA]</scope>
    <source>
        <strain evidence="4 5">TBRC 11910</strain>
    </source>
</reference>
<dbReference type="RefSeq" id="WP_170195637.1">
    <property type="nucleotide sequence ID" value="NZ_JABBNB010000020.1"/>
</dbReference>
<evidence type="ECO:0000313" key="4">
    <source>
        <dbReference type="EMBL" id="NMO03129.1"/>
    </source>
</evidence>
<dbReference type="AlphaFoldDB" id="A0A848KXQ7"/>
<sequence length="164" mass="17702">MPIVQRSSFSITESRDASLGIPGLLPPQLDPLVVGQIHEPRLLEKLPTMTIEAPSFEFIRHNSTTGGPGMVAEGAAKPEAVAATDRVIVTARKIAVHGAVTWEAIADFDAFESYWQAELFAQVFDVEAAQILTGDGTGQNLTGLNATSGHSDARRRHCRRRNLA</sequence>
<feature type="region of interest" description="Disordered" evidence="2">
    <location>
        <begin position="139"/>
        <end position="164"/>
    </location>
</feature>
<comment type="caution">
    <text evidence="4">The sequence shown here is derived from an EMBL/GenBank/DDBJ whole genome shotgun (WGS) entry which is preliminary data.</text>
</comment>
<dbReference type="InterPro" id="IPR054612">
    <property type="entry name" value="Phage_capsid-like_C"/>
</dbReference>
<gene>
    <name evidence="4" type="ORF">HH308_18105</name>
</gene>
<protein>
    <submittedName>
        <fullName evidence="4">Phage major capsid protein</fullName>
    </submittedName>
</protein>
<feature type="domain" description="Phage capsid-like C-terminal" evidence="3">
    <location>
        <begin position="24"/>
        <end position="147"/>
    </location>
</feature>
<dbReference type="SUPFAM" id="SSF56563">
    <property type="entry name" value="Major capsid protein gp5"/>
    <property type="match status" value="1"/>
</dbReference>
<name>A0A848KXQ7_9ACTN</name>
<dbReference type="Pfam" id="PF05065">
    <property type="entry name" value="Phage_capsid"/>
    <property type="match status" value="1"/>
</dbReference>
<comment type="subcellular location">
    <subcellularLocation>
        <location evidence="1">Virion</location>
    </subcellularLocation>
</comment>
<evidence type="ECO:0000259" key="3">
    <source>
        <dbReference type="Pfam" id="PF05065"/>
    </source>
</evidence>
<keyword evidence="5" id="KW-1185">Reference proteome</keyword>
<organism evidence="4 5">
    <name type="scientific">Gordonia asplenii</name>
    <dbReference type="NCBI Taxonomy" id="2725283"/>
    <lineage>
        <taxon>Bacteria</taxon>
        <taxon>Bacillati</taxon>
        <taxon>Actinomycetota</taxon>
        <taxon>Actinomycetes</taxon>
        <taxon>Mycobacteriales</taxon>
        <taxon>Gordoniaceae</taxon>
        <taxon>Gordonia</taxon>
    </lineage>
</organism>
<dbReference type="EMBL" id="JABBNB010000020">
    <property type="protein sequence ID" value="NMO03129.1"/>
    <property type="molecule type" value="Genomic_DNA"/>
</dbReference>
<feature type="compositionally biased region" description="Polar residues" evidence="2">
    <location>
        <begin position="139"/>
        <end position="150"/>
    </location>
</feature>
<dbReference type="NCBIfam" id="TIGR01554">
    <property type="entry name" value="major_cap_HK97"/>
    <property type="match status" value="1"/>
</dbReference>
<feature type="compositionally biased region" description="Basic residues" evidence="2">
    <location>
        <begin position="153"/>
        <end position="164"/>
    </location>
</feature>
<dbReference type="Proteomes" id="UP000550729">
    <property type="component" value="Unassembled WGS sequence"/>
</dbReference>
<dbReference type="InterPro" id="IPR024455">
    <property type="entry name" value="Phage_capsid"/>
</dbReference>
<dbReference type="Gene3D" id="3.30.2400.10">
    <property type="entry name" value="Major capsid protein gp5"/>
    <property type="match status" value="1"/>
</dbReference>
<evidence type="ECO:0000313" key="5">
    <source>
        <dbReference type="Proteomes" id="UP000550729"/>
    </source>
</evidence>
<accession>A0A848KXQ7</accession>
<evidence type="ECO:0000256" key="1">
    <source>
        <dbReference type="ARBA" id="ARBA00004328"/>
    </source>
</evidence>
<proteinExistence type="predicted"/>
<evidence type="ECO:0000256" key="2">
    <source>
        <dbReference type="SAM" id="MobiDB-lite"/>
    </source>
</evidence>